<feature type="compositionally biased region" description="Basic residues" evidence="1">
    <location>
        <begin position="199"/>
        <end position="208"/>
    </location>
</feature>
<feature type="region of interest" description="Disordered" evidence="1">
    <location>
        <begin position="181"/>
        <end position="226"/>
    </location>
</feature>
<evidence type="ECO:0000313" key="2">
    <source>
        <dbReference type="EMBL" id="KAH8994049.1"/>
    </source>
</evidence>
<keyword evidence="3" id="KW-1185">Reference proteome</keyword>
<reference evidence="2" key="1">
    <citation type="submission" date="2022-01" db="EMBL/GenBank/DDBJ databases">
        <title>Comparative genomics reveals a dynamic genome evolution in the ectomycorrhizal milk-cap (Lactarius) mushrooms.</title>
        <authorList>
            <consortium name="DOE Joint Genome Institute"/>
            <person name="Lebreton A."/>
            <person name="Tang N."/>
            <person name="Kuo A."/>
            <person name="LaButti K."/>
            <person name="Drula E."/>
            <person name="Barry K."/>
            <person name="Clum A."/>
            <person name="Lipzen A."/>
            <person name="Mousain D."/>
            <person name="Ng V."/>
            <person name="Wang R."/>
            <person name="Wang X."/>
            <person name="Dai Y."/>
            <person name="Henrissat B."/>
            <person name="Grigoriev I.V."/>
            <person name="Guerin-Laguette A."/>
            <person name="Yu F."/>
            <person name="Martin F.M."/>
        </authorList>
    </citation>
    <scope>NUCLEOTIDE SEQUENCE</scope>
    <source>
        <strain evidence="2">QP</strain>
    </source>
</reference>
<protein>
    <submittedName>
        <fullName evidence="2">Uncharacterized protein</fullName>
    </submittedName>
</protein>
<proteinExistence type="predicted"/>
<dbReference type="EMBL" id="JAKELL010000016">
    <property type="protein sequence ID" value="KAH8994049.1"/>
    <property type="molecule type" value="Genomic_DNA"/>
</dbReference>
<accession>A0AAD4QC22</accession>
<name>A0AAD4QC22_9AGAM</name>
<evidence type="ECO:0000256" key="1">
    <source>
        <dbReference type="SAM" id="MobiDB-lite"/>
    </source>
</evidence>
<dbReference type="AlphaFoldDB" id="A0AAD4QC22"/>
<dbReference type="Proteomes" id="UP001201163">
    <property type="component" value="Unassembled WGS sequence"/>
</dbReference>
<sequence length="245" mass="27243">MSIPMDLSALEPEPLRDEFLARELGGRRFNKTEEEVWVSRIAKDVERDERATAVVKNWLENNFSSDKRDFCNFVPPLDDETYKLFVQHSWLMHANDVAKARELLREARRRRGMEPQRLYARSRLEPGGDSAFSAPAVLDRSSSLGGQASGFEGLAASTSTQPFGASTTTKFKLSAALRRKQNVSKPTSITKRQGAARTSFKKQRKLVPKGRSTAGGSTLAADNDKSSRVKGECFGRGSFVIPMLV</sequence>
<gene>
    <name evidence="2" type="ORF">EDB92DRAFT_355227</name>
</gene>
<organism evidence="2 3">
    <name type="scientific">Lactarius akahatsu</name>
    <dbReference type="NCBI Taxonomy" id="416441"/>
    <lineage>
        <taxon>Eukaryota</taxon>
        <taxon>Fungi</taxon>
        <taxon>Dikarya</taxon>
        <taxon>Basidiomycota</taxon>
        <taxon>Agaricomycotina</taxon>
        <taxon>Agaricomycetes</taxon>
        <taxon>Russulales</taxon>
        <taxon>Russulaceae</taxon>
        <taxon>Lactarius</taxon>
    </lineage>
</organism>
<evidence type="ECO:0000313" key="3">
    <source>
        <dbReference type="Proteomes" id="UP001201163"/>
    </source>
</evidence>
<comment type="caution">
    <text evidence="2">The sequence shown here is derived from an EMBL/GenBank/DDBJ whole genome shotgun (WGS) entry which is preliminary data.</text>
</comment>